<comment type="caution">
    <text evidence="8">The sequence shown here is derived from an EMBL/GenBank/DDBJ whole genome shotgun (WGS) entry which is preliminary data.</text>
</comment>
<dbReference type="OrthoDB" id="9802328at2"/>
<feature type="domain" description="Aminotransferase class I/classII large" evidence="7">
    <location>
        <begin position="30"/>
        <end position="371"/>
    </location>
</feature>
<proteinExistence type="inferred from homology"/>
<evidence type="ECO:0000256" key="4">
    <source>
        <dbReference type="ARBA" id="ARBA00022679"/>
    </source>
</evidence>
<dbReference type="GO" id="GO:0008483">
    <property type="term" value="F:transaminase activity"/>
    <property type="evidence" value="ECO:0007669"/>
    <property type="project" value="UniProtKB-KW"/>
</dbReference>
<evidence type="ECO:0000256" key="2">
    <source>
        <dbReference type="ARBA" id="ARBA00007441"/>
    </source>
</evidence>
<evidence type="ECO:0000313" key="9">
    <source>
        <dbReference type="Proteomes" id="UP000243525"/>
    </source>
</evidence>
<comment type="similarity">
    <text evidence="2 6">Belongs to the class-I pyridoxal-phosphate-dependent aminotransferase family.</text>
</comment>
<dbReference type="InterPro" id="IPR050596">
    <property type="entry name" value="AspAT/PAT-like"/>
</dbReference>
<keyword evidence="9" id="KW-1185">Reference proteome</keyword>
<comment type="cofactor">
    <cofactor evidence="1 6">
        <name>pyridoxal 5'-phosphate</name>
        <dbReference type="ChEBI" id="CHEBI:597326"/>
    </cofactor>
</comment>
<name>A0A2T5C3H9_9BACT</name>
<dbReference type="EC" id="2.6.1.-" evidence="6"/>
<accession>A0A2T5C3H9</accession>
<dbReference type="InterPro" id="IPR015424">
    <property type="entry name" value="PyrdxlP-dep_Trfase"/>
</dbReference>
<dbReference type="AlphaFoldDB" id="A0A2T5C3H9"/>
<dbReference type="InterPro" id="IPR004839">
    <property type="entry name" value="Aminotransferase_I/II_large"/>
</dbReference>
<dbReference type="GO" id="GO:0006520">
    <property type="term" value="P:amino acid metabolic process"/>
    <property type="evidence" value="ECO:0007669"/>
    <property type="project" value="InterPro"/>
</dbReference>
<dbReference type="Proteomes" id="UP000243525">
    <property type="component" value="Unassembled WGS sequence"/>
</dbReference>
<keyword evidence="4 6" id="KW-0808">Transferase</keyword>
<keyword evidence="3 6" id="KW-0032">Aminotransferase</keyword>
<evidence type="ECO:0000313" key="8">
    <source>
        <dbReference type="EMBL" id="PTN09342.1"/>
    </source>
</evidence>
<keyword evidence="5" id="KW-0663">Pyridoxal phosphate</keyword>
<dbReference type="SUPFAM" id="SSF53383">
    <property type="entry name" value="PLP-dependent transferases"/>
    <property type="match status" value="1"/>
</dbReference>
<dbReference type="RefSeq" id="WP_107821748.1">
    <property type="nucleotide sequence ID" value="NZ_OY782574.1"/>
</dbReference>
<sequence length="387" mass="43041">MTASRAKEIKPFIVMEVLEKAQEMEKQGIDVIHLEVGEPDFDIPGCVKQAVATALDEGKTHYTHSLGDPELRQAIADHYLKEYAVRVAMDQIIVTSGSSPAILMALSVLCEQGDEVIISDPAYACYVNFIHYIGAKAVRVPVSSADGFQFHGEDIRDKITARTKAILINSPMNPTGNLLSKESLEMMASLDVPIVSDEIYHGLVYGEKARSILEFTDQAFVLNGFSKRYAMTGLRLGYLIAPKKYIRNLQKLQQNLFICASSTAQKGAIAALTKGGSAVEQMVRVYDERRRYLIARLRQLGFTIPVEPTGAFYVFVDARHLADDSYQLAFDILEKAHLGLTPGIDFGPGGEGYLRFSYANSLEHIQEGLNRLEQYLHNRKEQEQLSS</sequence>
<evidence type="ECO:0000256" key="6">
    <source>
        <dbReference type="RuleBase" id="RU000481"/>
    </source>
</evidence>
<dbReference type="PANTHER" id="PTHR46383:SF2">
    <property type="entry name" value="AMINOTRANSFERASE"/>
    <property type="match status" value="1"/>
</dbReference>
<dbReference type="InterPro" id="IPR004838">
    <property type="entry name" value="NHTrfase_class1_PyrdxlP-BS"/>
</dbReference>
<evidence type="ECO:0000259" key="7">
    <source>
        <dbReference type="Pfam" id="PF00155"/>
    </source>
</evidence>
<protein>
    <recommendedName>
        <fullName evidence="6">Aminotransferase</fullName>
        <ecNumber evidence="6">2.6.1.-</ecNumber>
    </recommendedName>
</protein>
<dbReference type="CDD" id="cd00609">
    <property type="entry name" value="AAT_like"/>
    <property type="match status" value="1"/>
</dbReference>
<dbReference type="GO" id="GO:0030170">
    <property type="term" value="F:pyridoxal phosphate binding"/>
    <property type="evidence" value="ECO:0007669"/>
    <property type="project" value="InterPro"/>
</dbReference>
<dbReference type="Gene3D" id="3.40.640.10">
    <property type="entry name" value="Type I PLP-dependent aspartate aminotransferase-like (Major domain)"/>
    <property type="match status" value="1"/>
</dbReference>
<organism evidence="8 9">
    <name type="scientific">Mangrovibacterium marinum</name>
    <dbReference type="NCBI Taxonomy" id="1639118"/>
    <lineage>
        <taxon>Bacteria</taxon>
        <taxon>Pseudomonadati</taxon>
        <taxon>Bacteroidota</taxon>
        <taxon>Bacteroidia</taxon>
        <taxon>Marinilabiliales</taxon>
        <taxon>Prolixibacteraceae</taxon>
        <taxon>Mangrovibacterium</taxon>
    </lineage>
</organism>
<dbReference type="InterPro" id="IPR015421">
    <property type="entry name" value="PyrdxlP-dep_Trfase_major"/>
</dbReference>
<dbReference type="PANTHER" id="PTHR46383">
    <property type="entry name" value="ASPARTATE AMINOTRANSFERASE"/>
    <property type="match status" value="1"/>
</dbReference>
<evidence type="ECO:0000256" key="1">
    <source>
        <dbReference type="ARBA" id="ARBA00001933"/>
    </source>
</evidence>
<dbReference type="PROSITE" id="PS00105">
    <property type="entry name" value="AA_TRANSFER_CLASS_1"/>
    <property type="match status" value="1"/>
</dbReference>
<evidence type="ECO:0000256" key="5">
    <source>
        <dbReference type="ARBA" id="ARBA00022898"/>
    </source>
</evidence>
<reference evidence="8 9" key="1">
    <citation type="submission" date="2018-04" db="EMBL/GenBank/DDBJ databases">
        <title>Genomic Encyclopedia of Archaeal and Bacterial Type Strains, Phase II (KMG-II): from individual species to whole genera.</title>
        <authorList>
            <person name="Goeker M."/>
        </authorList>
    </citation>
    <scope>NUCLEOTIDE SEQUENCE [LARGE SCALE GENOMIC DNA]</scope>
    <source>
        <strain evidence="8 9">DSM 28823</strain>
    </source>
</reference>
<evidence type="ECO:0000256" key="3">
    <source>
        <dbReference type="ARBA" id="ARBA00022576"/>
    </source>
</evidence>
<dbReference type="EMBL" id="QAAD01000005">
    <property type="protein sequence ID" value="PTN09342.1"/>
    <property type="molecule type" value="Genomic_DNA"/>
</dbReference>
<gene>
    <name evidence="8" type="ORF">C8N47_105183</name>
</gene>
<dbReference type="Pfam" id="PF00155">
    <property type="entry name" value="Aminotran_1_2"/>
    <property type="match status" value="1"/>
</dbReference>